<feature type="domain" description="FAD/NAD(P)-binding" evidence="6">
    <location>
        <begin position="40"/>
        <end position="352"/>
    </location>
</feature>
<dbReference type="Pfam" id="PF07992">
    <property type="entry name" value="Pyr_redox_2"/>
    <property type="match status" value="1"/>
</dbReference>
<keyword evidence="3" id="KW-0274">FAD</keyword>
<evidence type="ECO:0000256" key="1">
    <source>
        <dbReference type="ARBA" id="ARBA00005272"/>
    </source>
</evidence>
<dbReference type="Gene3D" id="3.50.50.100">
    <property type="match status" value="1"/>
</dbReference>
<dbReference type="GO" id="GO:0003954">
    <property type="term" value="F:NADH dehydrogenase activity"/>
    <property type="evidence" value="ECO:0007669"/>
    <property type="project" value="InterPro"/>
</dbReference>
<proteinExistence type="inferred from homology"/>
<keyword evidence="4" id="KW-0560">Oxidoreductase</keyword>
<dbReference type="AlphaFoldDB" id="A0A9W7SRQ3"/>
<dbReference type="InterPro" id="IPR045024">
    <property type="entry name" value="NDH-2"/>
</dbReference>
<evidence type="ECO:0000256" key="2">
    <source>
        <dbReference type="ARBA" id="ARBA00022630"/>
    </source>
</evidence>
<evidence type="ECO:0000259" key="6">
    <source>
        <dbReference type="Pfam" id="PF07992"/>
    </source>
</evidence>
<reference evidence="8 9" key="2">
    <citation type="journal article" date="2021" name="Curr. Genet.">
        <title>Genetic response to nitrogen starvation in the aggressive Eucalyptus foliar pathogen Teratosphaeria destructans.</title>
        <authorList>
            <person name="Havenga M."/>
            <person name="Wingfield B.D."/>
            <person name="Wingfield M.J."/>
            <person name="Dreyer L.L."/>
            <person name="Roets F."/>
            <person name="Aylward J."/>
        </authorList>
    </citation>
    <scope>NUCLEOTIDE SEQUENCE [LARGE SCALE GENOMIC DNA]</scope>
    <source>
        <strain evidence="8">CMW44962</strain>
    </source>
</reference>
<dbReference type="PRINTS" id="PR00368">
    <property type="entry name" value="FADPNR"/>
</dbReference>
<reference evidence="8 9" key="1">
    <citation type="journal article" date="2018" name="IMA Fungus">
        <title>IMA Genome-F 10: Nine draft genome sequences of Claviceps purpurea s.lat., including C. arundinis, C. humidiphila, and C. cf. spartinae, pseudomolecules for the pitch canker pathogen Fusarium circinatum, draft genome of Davidsoniella eucalypti, Grosmannia galeiformis, Quambalaria eucalypti, and Teratosphaeria destructans.</title>
        <authorList>
            <person name="Wingfield B.D."/>
            <person name="Liu M."/>
            <person name="Nguyen H.D."/>
            <person name="Lane F.A."/>
            <person name="Morgan S.W."/>
            <person name="De Vos L."/>
            <person name="Wilken P.M."/>
            <person name="Duong T.A."/>
            <person name="Aylward J."/>
            <person name="Coetzee M.P."/>
            <person name="Dadej K."/>
            <person name="De Beer Z.W."/>
            <person name="Findlay W."/>
            <person name="Havenga M."/>
            <person name="Kolarik M."/>
            <person name="Menzies J.G."/>
            <person name="Naidoo K."/>
            <person name="Pochopski O."/>
            <person name="Shoukouhi P."/>
            <person name="Santana Q.C."/>
            <person name="Seifert K.A."/>
            <person name="Soal N."/>
            <person name="Steenkamp E.T."/>
            <person name="Tatham C.T."/>
            <person name="van der Nest M.A."/>
            <person name="Wingfield M.J."/>
        </authorList>
    </citation>
    <scope>NUCLEOTIDE SEQUENCE [LARGE SCALE GENOMIC DNA]</scope>
    <source>
        <strain evidence="8">CMW44962</strain>
    </source>
</reference>
<keyword evidence="9" id="KW-1185">Reference proteome</keyword>
<keyword evidence="2" id="KW-0285">Flavoprotein</keyword>
<comment type="caution">
    <text evidence="8">The sequence shown here is derived from an EMBL/GenBank/DDBJ whole genome shotgun (WGS) entry which is preliminary data.</text>
</comment>
<dbReference type="PANTHER" id="PTHR43706:SF17">
    <property type="entry name" value="NADH DEHYDROGENASE (EUROFUNG)"/>
    <property type="match status" value="1"/>
</dbReference>
<evidence type="ECO:0000313" key="9">
    <source>
        <dbReference type="Proteomes" id="UP001138500"/>
    </source>
</evidence>
<dbReference type="SUPFAM" id="SSF51905">
    <property type="entry name" value="FAD/NAD(P)-binding domain"/>
    <property type="match status" value="2"/>
</dbReference>
<organism evidence="8 9">
    <name type="scientific">Teratosphaeria destructans</name>
    <dbReference type="NCBI Taxonomy" id="418781"/>
    <lineage>
        <taxon>Eukaryota</taxon>
        <taxon>Fungi</taxon>
        <taxon>Dikarya</taxon>
        <taxon>Ascomycota</taxon>
        <taxon>Pezizomycotina</taxon>
        <taxon>Dothideomycetes</taxon>
        <taxon>Dothideomycetidae</taxon>
        <taxon>Mycosphaerellales</taxon>
        <taxon>Teratosphaeriaceae</taxon>
        <taxon>Teratosphaeria</taxon>
    </lineage>
</organism>
<evidence type="ECO:0000259" key="7">
    <source>
        <dbReference type="Pfam" id="PF22366"/>
    </source>
</evidence>
<protein>
    <submittedName>
        <fullName evidence="8">FAD/NAD(P)-binding domain-containing protein</fullName>
    </submittedName>
</protein>
<comment type="similarity">
    <text evidence="1">Belongs to the NADH dehydrogenase family.</text>
</comment>
<dbReference type="OrthoDB" id="9992747at2759"/>
<evidence type="ECO:0000313" key="8">
    <source>
        <dbReference type="EMBL" id="KAH9827539.1"/>
    </source>
</evidence>
<sequence>MATTRKMARPMILLRSKIVAGQRRSITIQQLEAAKNDRERVVILGSGWAGYNVANALNPKKFQAVVVSPRSYFVFTPLLASTSVGTLEFRTALEPVRSRWSKYEYIQGRADAVDFAKKEIAVRETVRDPNQGLLARAGEEKDERPLEMRLEASRGELFKLAYDKLIVSVGCYSQTFGIPGVKDNAFFLKDVQDARKIRNKLLSCFETAALPTTSTALRKQLLTFAVVGGGPTGIEFSAELRDIVREDLSRLYPHLVEHVSITIYDIADRVLPMFEEKLGRYAMDHFSQEGVTIKTSHEIKELKRGLPKAEGVGDFNRDVKASGFTLRLQNGEPSEVGCGLVVWSTGLMANPFVEKALSSPFDAPASSVRLLSNINANPESSTGWRIQKERSGRMVTDDFLRVRLEGTHEERPAAVLRDVFALGDCALVSGTQYPATAQVASQKAQWLAKKLNKGDVNTRGFVFANRGIMAYIGRWNAIAQTDQGNVSGRAAWVLWRGAYLTKSVSWRNRILIPVYWMINWIFGRDISRF</sequence>
<dbReference type="Proteomes" id="UP001138500">
    <property type="component" value="Unassembled WGS sequence"/>
</dbReference>
<dbReference type="InterPro" id="IPR054585">
    <property type="entry name" value="NDH2-like_C"/>
</dbReference>
<evidence type="ECO:0000256" key="3">
    <source>
        <dbReference type="ARBA" id="ARBA00022827"/>
    </source>
</evidence>
<dbReference type="Pfam" id="PF22366">
    <property type="entry name" value="NDH2_C"/>
    <property type="match status" value="1"/>
</dbReference>
<evidence type="ECO:0000256" key="4">
    <source>
        <dbReference type="ARBA" id="ARBA00023002"/>
    </source>
</evidence>
<dbReference type="PANTHER" id="PTHR43706">
    <property type="entry name" value="NADH DEHYDROGENASE"/>
    <property type="match status" value="1"/>
</dbReference>
<gene>
    <name evidence="8" type="ORF">Tdes44962_MAKER02797</name>
</gene>
<dbReference type="GO" id="GO:0005739">
    <property type="term" value="C:mitochondrion"/>
    <property type="evidence" value="ECO:0007669"/>
    <property type="project" value="TreeGrafter"/>
</dbReference>
<keyword evidence="5" id="KW-0520">NAD</keyword>
<evidence type="ECO:0000256" key="5">
    <source>
        <dbReference type="ARBA" id="ARBA00023027"/>
    </source>
</evidence>
<dbReference type="InterPro" id="IPR023753">
    <property type="entry name" value="FAD/NAD-binding_dom"/>
</dbReference>
<feature type="domain" description="External alternative NADH-ubiquinone oxidoreductase-like C-terminal" evidence="7">
    <location>
        <begin position="466"/>
        <end position="525"/>
    </location>
</feature>
<name>A0A9W7SRQ3_9PEZI</name>
<dbReference type="EMBL" id="RIBY02001868">
    <property type="protein sequence ID" value="KAH9827539.1"/>
    <property type="molecule type" value="Genomic_DNA"/>
</dbReference>
<dbReference type="InterPro" id="IPR036188">
    <property type="entry name" value="FAD/NAD-bd_sf"/>
</dbReference>
<accession>A0A9W7SRQ3</accession>